<proteinExistence type="predicted"/>
<dbReference type="InterPro" id="IPR036047">
    <property type="entry name" value="F-box-like_dom_sf"/>
</dbReference>
<dbReference type="Proteomes" id="UP000298030">
    <property type="component" value="Unassembled WGS sequence"/>
</dbReference>
<dbReference type="Gene3D" id="1.20.1280.50">
    <property type="match status" value="1"/>
</dbReference>
<dbReference type="PROSITE" id="PS50181">
    <property type="entry name" value="FBOX"/>
    <property type="match status" value="1"/>
</dbReference>
<name>A0A4Y7TFX0_COPMI</name>
<gene>
    <name evidence="2" type="ORF">FA13DRAFT_231371</name>
</gene>
<keyword evidence="3" id="KW-1185">Reference proteome</keyword>
<evidence type="ECO:0000313" key="3">
    <source>
        <dbReference type="Proteomes" id="UP000298030"/>
    </source>
</evidence>
<dbReference type="InterPro" id="IPR001810">
    <property type="entry name" value="F-box_dom"/>
</dbReference>
<evidence type="ECO:0000259" key="1">
    <source>
        <dbReference type="PROSITE" id="PS50181"/>
    </source>
</evidence>
<reference evidence="2 3" key="1">
    <citation type="journal article" date="2019" name="Nat. Ecol. Evol.">
        <title>Megaphylogeny resolves global patterns of mushroom evolution.</title>
        <authorList>
            <person name="Varga T."/>
            <person name="Krizsan K."/>
            <person name="Foldi C."/>
            <person name="Dima B."/>
            <person name="Sanchez-Garcia M."/>
            <person name="Sanchez-Ramirez S."/>
            <person name="Szollosi G.J."/>
            <person name="Szarkandi J.G."/>
            <person name="Papp V."/>
            <person name="Albert L."/>
            <person name="Andreopoulos W."/>
            <person name="Angelini C."/>
            <person name="Antonin V."/>
            <person name="Barry K.W."/>
            <person name="Bougher N.L."/>
            <person name="Buchanan P."/>
            <person name="Buyck B."/>
            <person name="Bense V."/>
            <person name="Catcheside P."/>
            <person name="Chovatia M."/>
            <person name="Cooper J."/>
            <person name="Damon W."/>
            <person name="Desjardin D."/>
            <person name="Finy P."/>
            <person name="Geml J."/>
            <person name="Haridas S."/>
            <person name="Hughes K."/>
            <person name="Justo A."/>
            <person name="Karasinski D."/>
            <person name="Kautmanova I."/>
            <person name="Kiss B."/>
            <person name="Kocsube S."/>
            <person name="Kotiranta H."/>
            <person name="LaButti K.M."/>
            <person name="Lechner B.E."/>
            <person name="Liimatainen K."/>
            <person name="Lipzen A."/>
            <person name="Lukacs Z."/>
            <person name="Mihaltcheva S."/>
            <person name="Morgado L.N."/>
            <person name="Niskanen T."/>
            <person name="Noordeloos M.E."/>
            <person name="Ohm R.A."/>
            <person name="Ortiz-Santana B."/>
            <person name="Ovrebo C."/>
            <person name="Racz N."/>
            <person name="Riley R."/>
            <person name="Savchenko A."/>
            <person name="Shiryaev A."/>
            <person name="Soop K."/>
            <person name="Spirin V."/>
            <person name="Szebenyi C."/>
            <person name="Tomsovsky M."/>
            <person name="Tulloss R.E."/>
            <person name="Uehling J."/>
            <person name="Grigoriev I.V."/>
            <person name="Vagvolgyi C."/>
            <person name="Papp T."/>
            <person name="Martin F.M."/>
            <person name="Miettinen O."/>
            <person name="Hibbett D.S."/>
            <person name="Nagy L.G."/>
        </authorList>
    </citation>
    <scope>NUCLEOTIDE SEQUENCE [LARGE SCALE GENOMIC DNA]</scope>
    <source>
        <strain evidence="2 3">FP101781</strain>
    </source>
</reference>
<dbReference type="OrthoDB" id="3068592at2759"/>
<feature type="domain" description="F-box" evidence="1">
    <location>
        <begin position="29"/>
        <end position="75"/>
    </location>
</feature>
<evidence type="ECO:0000313" key="2">
    <source>
        <dbReference type="EMBL" id="TEB32901.1"/>
    </source>
</evidence>
<protein>
    <recommendedName>
        <fullName evidence="1">F-box domain-containing protein</fullName>
    </recommendedName>
</protein>
<accession>A0A4Y7TFX0</accession>
<dbReference type="SUPFAM" id="SSF81383">
    <property type="entry name" value="F-box domain"/>
    <property type="match status" value="1"/>
</dbReference>
<dbReference type="Pfam" id="PF12937">
    <property type="entry name" value="F-box-like"/>
    <property type="match status" value="1"/>
</dbReference>
<organism evidence="2 3">
    <name type="scientific">Coprinellus micaceus</name>
    <name type="common">Glistening ink-cap mushroom</name>
    <name type="synonym">Coprinus micaceus</name>
    <dbReference type="NCBI Taxonomy" id="71717"/>
    <lineage>
        <taxon>Eukaryota</taxon>
        <taxon>Fungi</taxon>
        <taxon>Dikarya</taxon>
        <taxon>Basidiomycota</taxon>
        <taxon>Agaricomycotina</taxon>
        <taxon>Agaricomycetes</taxon>
        <taxon>Agaricomycetidae</taxon>
        <taxon>Agaricales</taxon>
        <taxon>Agaricineae</taxon>
        <taxon>Psathyrellaceae</taxon>
        <taxon>Coprinellus</taxon>
    </lineage>
</organism>
<dbReference type="SMART" id="SM00256">
    <property type="entry name" value="FBOX"/>
    <property type="match status" value="1"/>
</dbReference>
<dbReference type="EMBL" id="QPFP01000014">
    <property type="protein sequence ID" value="TEB32901.1"/>
    <property type="molecule type" value="Genomic_DNA"/>
</dbReference>
<sequence>MSSILRYLPAWSARLLPRSVSASLWPSPESVAFTLPDEIWTLIAMELEFKDVFNVRLVCRYLNGICGGSVLWRHMFLSQLGNQIPKPFFLPKPLNASSAVDIETAIRSWTLGWTPTNLLQHYTRQVNRAGLGGQDLSYNSVIMTPGGRWVVAASTEGSIWWFDLSDGWTSTSYVEPRILIPSDTDDNVEGPVQIKIAADFFSEESLGAFNSKGHPHQLSRFNIVIMARSANRSSSPTTHVGIWRVFASQESGLSLGECLSSYEETGSVKLTDVSLYGSAVAYGMDSGGARGIICVIIVEWEEANGKTMDDEIVRRYIPFIPTLKVMLLPGDNIFLVHVFSSAGLYNWREDCEPSTLHPSEQEHAKAVTPIWAYGDDNSDSEGSESSEDSVAPVRYWAMVDPLVLSNTIHLVLPTPDEIYGLTIPLGDPGGDAIESQSLLKGRYGGSHHGCMFFGHRHAVGTRDWGVTVFAAHYQWSSPESDDADDSSITTRFKEVSLPEELRDGLYRILYDQFSQRIVITDGKAFQFVTLQNTP</sequence>
<comment type="caution">
    <text evidence="2">The sequence shown here is derived from an EMBL/GenBank/DDBJ whole genome shotgun (WGS) entry which is preliminary data.</text>
</comment>
<dbReference type="AlphaFoldDB" id="A0A4Y7TFX0"/>